<proteinExistence type="predicted"/>
<dbReference type="SUPFAM" id="SSF53756">
    <property type="entry name" value="UDP-Glycosyltransferase/glycogen phosphorylase"/>
    <property type="match status" value="1"/>
</dbReference>
<gene>
    <name evidence="5" type="ORF">EFY87_19460</name>
</gene>
<reference evidence="5 6" key="1">
    <citation type="submission" date="2018-11" db="EMBL/GenBank/DDBJ databases">
        <title>Draft genome of Simplicispira Flexivirga sp. BO-16.</title>
        <authorList>
            <person name="Im W.T."/>
        </authorList>
    </citation>
    <scope>NUCLEOTIDE SEQUENCE [LARGE SCALE GENOMIC DNA]</scope>
    <source>
        <strain evidence="5 6">BO-16</strain>
    </source>
</reference>
<dbReference type="EMBL" id="RJJQ01000031">
    <property type="protein sequence ID" value="RNI17257.1"/>
    <property type="molecule type" value="Genomic_DNA"/>
</dbReference>
<sequence length="389" mass="42420">MGGAARDLSGDPDVNSRATTDLPRVAIIGTRGFPSYYGGFETLVRHLAPYLAEHGWEVDVYCRPGLVADEKIPTGVTQRFTRGVDSKSASTLSFGFSACADAARRKPDVALIMNVANGYFLPMLKARGIPVVLNVDGLEWEREKWSAPAKRIFHTGATLSAKFADTLVADSVEIGKYWKQHFGRDTEFIPYGGTTPDSPNSHLVRERLGLEPGSYVLAVARFVPENTMQEFFDAVRLMDPETRVVVVGSAPPGDPIQDSADRLAAERPNVQLLGHLSDDEFLHALWSNAGVYFHGHSVGGTNPALVQAMACGAPTVVRDTIFNREVLGDHGRFAAPDANAISSHLIAILHSDPDRTDLSLDVSARSDECYLWKSVLCRYGKVLRCAARH</sequence>
<dbReference type="AlphaFoldDB" id="A0A3M9LWA0"/>
<dbReference type="GO" id="GO:0016757">
    <property type="term" value="F:glycosyltransferase activity"/>
    <property type="evidence" value="ECO:0007669"/>
    <property type="project" value="UniProtKB-KW"/>
</dbReference>
<dbReference type="Gene3D" id="3.40.50.2000">
    <property type="entry name" value="Glycogen Phosphorylase B"/>
    <property type="match status" value="2"/>
</dbReference>
<keyword evidence="2" id="KW-0808">Transferase</keyword>
<feature type="domain" description="DUF1972" evidence="4">
    <location>
        <begin position="130"/>
        <end position="192"/>
    </location>
</feature>
<dbReference type="PANTHER" id="PTHR12526:SF510">
    <property type="entry name" value="D-INOSITOL 3-PHOSPHATE GLYCOSYLTRANSFERASE"/>
    <property type="match status" value="1"/>
</dbReference>
<keyword evidence="1" id="KW-0328">Glycosyltransferase</keyword>
<dbReference type="InterPro" id="IPR001296">
    <property type="entry name" value="Glyco_trans_1"/>
</dbReference>
<evidence type="ECO:0000256" key="1">
    <source>
        <dbReference type="ARBA" id="ARBA00022676"/>
    </source>
</evidence>
<dbReference type="PANTHER" id="PTHR12526">
    <property type="entry name" value="GLYCOSYLTRANSFERASE"/>
    <property type="match status" value="1"/>
</dbReference>
<accession>A0A3M9LWA0</accession>
<protein>
    <submittedName>
        <fullName evidence="5">DUF1972 domain-containing protein</fullName>
    </submittedName>
</protein>
<dbReference type="OrthoDB" id="9792269at2"/>
<evidence type="ECO:0000313" key="6">
    <source>
        <dbReference type="Proteomes" id="UP000271678"/>
    </source>
</evidence>
<evidence type="ECO:0000259" key="4">
    <source>
        <dbReference type="Pfam" id="PF09314"/>
    </source>
</evidence>
<comment type="caution">
    <text evidence="5">The sequence shown here is derived from an EMBL/GenBank/DDBJ whole genome shotgun (WGS) entry which is preliminary data.</text>
</comment>
<dbReference type="Pfam" id="PF09314">
    <property type="entry name" value="DUF1972"/>
    <property type="match status" value="1"/>
</dbReference>
<evidence type="ECO:0000256" key="2">
    <source>
        <dbReference type="ARBA" id="ARBA00022679"/>
    </source>
</evidence>
<organism evidence="5 6">
    <name type="scientific">Flexivirga caeni</name>
    <dbReference type="NCBI Taxonomy" id="2294115"/>
    <lineage>
        <taxon>Bacteria</taxon>
        <taxon>Bacillati</taxon>
        <taxon>Actinomycetota</taxon>
        <taxon>Actinomycetes</taxon>
        <taxon>Micrococcales</taxon>
        <taxon>Dermacoccaceae</taxon>
        <taxon>Flexivirga</taxon>
    </lineage>
</organism>
<evidence type="ECO:0000313" key="5">
    <source>
        <dbReference type="EMBL" id="RNI17257.1"/>
    </source>
</evidence>
<dbReference type="Pfam" id="PF00534">
    <property type="entry name" value="Glycos_transf_1"/>
    <property type="match status" value="1"/>
</dbReference>
<name>A0A3M9LWA0_9MICO</name>
<dbReference type="Proteomes" id="UP000271678">
    <property type="component" value="Unassembled WGS sequence"/>
</dbReference>
<evidence type="ECO:0000259" key="3">
    <source>
        <dbReference type="Pfam" id="PF00534"/>
    </source>
</evidence>
<feature type="domain" description="Glycosyl transferase family 1" evidence="3">
    <location>
        <begin position="212"/>
        <end position="358"/>
    </location>
</feature>
<dbReference type="InterPro" id="IPR015393">
    <property type="entry name" value="DUF1972"/>
</dbReference>
<keyword evidence="6" id="KW-1185">Reference proteome</keyword>